<name>A0A916YSM1_9SPHN</name>
<evidence type="ECO:0008006" key="4">
    <source>
        <dbReference type="Google" id="ProtNLM"/>
    </source>
</evidence>
<comment type="caution">
    <text evidence="2">The sequence shown here is derived from an EMBL/GenBank/DDBJ whole genome shotgun (WGS) entry which is preliminary data.</text>
</comment>
<evidence type="ECO:0000313" key="3">
    <source>
        <dbReference type="Proteomes" id="UP000612349"/>
    </source>
</evidence>
<feature type="transmembrane region" description="Helical" evidence="1">
    <location>
        <begin position="232"/>
        <end position="254"/>
    </location>
</feature>
<sequence length="260" mass="27053">MPRFDAGAAWTSAVAIIKANRELLTVIAGLFFLLPQLVIAFLIPEPPAGLEEDAQAEAILAILSSWWPVWLIGLIAIGMGMLAMIVLITGRDRPTVGEALQRGLKALPSLIAAQLVVVAGVGLGMLLIMVPFSLGGQALAGVGLIGALVFAAWIYARTLLIAPVLAGEGLRNPFEAIMKSWQMSRGNAGRLLGFFLLLLLANTVIYLVATSIPAAIAIVLGGQLAGKIVSAVMGSLIAAIFSLISTAVLTAAWAQLKPKG</sequence>
<dbReference type="AlphaFoldDB" id="A0A916YSM1"/>
<feature type="transmembrane region" description="Helical" evidence="1">
    <location>
        <begin position="23"/>
        <end position="43"/>
    </location>
</feature>
<keyword evidence="1" id="KW-0472">Membrane</keyword>
<evidence type="ECO:0000256" key="1">
    <source>
        <dbReference type="SAM" id="Phobius"/>
    </source>
</evidence>
<keyword evidence="3" id="KW-1185">Reference proteome</keyword>
<protein>
    <recommendedName>
        <fullName evidence="4">Glycerophosphoryl diester phosphodiesterase membrane domain-containing protein</fullName>
    </recommendedName>
</protein>
<dbReference type="EMBL" id="BMIP01000001">
    <property type="protein sequence ID" value="GGD59235.1"/>
    <property type="molecule type" value="Genomic_DNA"/>
</dbReference>
<dbReference type="Proteomes" id="UP000612349">
    <property type="component" value="Unassembled WGS sequence"/>
</dbReference>
<feature type="transmembrane region" description="Helical" evidence="1">
    <location>
        <begin position="110"/>
        <end position="132"/>
    </location>
</feature>
<evidence type="ECO:0000313" key="2">
    <source>
        <dbReference type="EMBL" id="GGD59235.1"/>
    </source>
</evidence>
<organism evidence="2 3">
    <name type="scientific">Croceicoccus mobilis</name>
    <dbReference type="NCBI Taxonomy" id="1703339"/>
    <lineage>
        <taxon>Bacteria</taxon>
        <taxon>Pseudomonadati</taxon>
        <taxon>Pseudomonadota</taxon>
        <taxon>Alphaproteobacteria</taxon>
        <taxon>Sphingomonadales</taxon>
        <taxon>Erythrobacteraceae</taxon>
        <taxon>Croceicoccus</taxon>
    </lineage>
</organism>
<keyword evidence="1" id="KW-0812">Transmembrane</keyword>
<feature type="transmembrane region" description="Helical" evidence="1">
    <location>
        <begin position="67"/>
        <end position="89"/>
    </location>
</feature>
<reference evidence="2" key="1">
    <citation type="journal article" date="2014" name="Int. J. Syst. Evol. Microbiol.">
        <title>Complete genome sequence of Corynebacterium casei LMG S-19264T (=DSM 44701T), isolated from a smear-ripened cheese.</title>
        <authorList>
            <consortium name="US DOE Joint Genome Institute (JGI-PGF)"/>
            <person name="Walter F."/>
            <person name="Albersmeier A."/>
            <person name="Kalinowski J."/>
            <person name="Ruckert C."/>
        </authorList>
    </citation>
    <scope>NUCLEOTIDE SEQUENCE</scope>
    <source>
        <strain evidence="2">CGMCC 1.15360</strain>
    </source>
</reference>
<gene>
    <name evidence="2" type="ORF">GCM10010990_05730</name>
</gene>
<feature type="transmembrane region" description="Helical" evidence="1">
    <location>
        <begin position="138"/>
        <end position="156"/>
    </location>
</feature>
<reference evidence="2" key="2">
    <citation type="submission" date="2020-09" db="EMBL/GenBank/DDBJ databases">
        <authorList>
            <person name="Sun Q."/>
            <person name="Zhou Y."/>
        </authorList>
    </citation>
    <scope>NUCLEOTIDE SEQUENCE</scope>
    <source>
        <strain evidence="2">CGMCC 1.15360</strain>
    </source>
</reference>
<feature type="transmembrane region" description="Helical" evidence="1">
    <location>
        <begin position="191"/>
        <end position="220"/>
    </location>
</feature>
<proteinExistence type="predicted"/>
<keyword evidence="1" id="KW-1133">Transmembrane helix</keyword>
<accession>A0A916YSM1</accession>